<accession>A0AC60QG61</accession>
<keyword evidence="2" id="KW-1185">Reference proteome</keyword>
<gene>
    <name evidence="1" type="ORF">HPB47_020214</name>
</gene>
<dbReference type="EMBL" id="JABSTQ010009083">
    <property type="protein sequence ID" value="KAG0433127.1"/>
    <property type="molecule type" value="Genomic_DNA"/>
</dbReference>
<sequence>MGDNAALANEFELPFSDLTPTEREMLEVTQHNEKAANGFIVHPGCPSSRANRPDPPTLVVARRSELTVGARVPGLRIVLPMPVLRRLAVPGYHSQSLAVEPLRDRHGLGRYGQGSPLPPVLIRTSLVEFSGWDERAQDFVVSPDKSQVFVALVGRGFERSHSLHWVNNLPGTFKQVQTALKPDGVFLGCVFGGETLYQLRGALQLAETEREGGFGAHISPFVQPQDLGGLLHQAGFTMLTLDSDELVVNYPTAFHLMADLKGMAENNASWKRKSHLHRGSMVAAASVYQQLYGKDDGTVPATFHILSFIGWKPHPSQAKPAQRGSQNVSFKDL</sequence>
<comment type="caution">
    <text evidence="1">The sequence shown here is derived from an EMBL/GenBank/DDBJ whole genome shotgun (WGS) entry which is preliminary data.</text>
</comment>
<feature type="non-terminal residue" evidence="1">
    <location>
        <position position="333"/>
    </location>
</feature>
<name>A0AC60QG61_IXOPE</name>
<dbReference type="Proteomes" id="UP000805193">
    <property type="component" value="Unassembled WGS sequence"/>
</dbReference>
<proteinExistence type="predicted"/>
<organism evidence="1 2">
    <name type="scientific">Ixodes persulcatus</name>
    <name type="common">Taiga tick</name>
    <dbReference type="NCBI Taxonomy" id="34615"/>
    <lineage>
        <taxon>Eukaryota</taxon>
        <taxon>Metazoa</taxon>
        <taxon>Ecdysozoa</taxon>
        <taxon>Arthropoda</taxon>
        <taxon>Chelicerata</taxon>
        <taxon>Arachnida</taxon>
        <taxon>Acari</taxon>
        <taxon>Parasitiformes</taxon>
        <taxon>Ixodida</taxon>
        <taxon>Ixodoidea</taxon>
        <taxon>Ixodidae</taxon>
        <taxon>Ixodinae</taxon>
        <taxon>Ixodes</taxon>
    </lineage>
</organism>
<evidence type="ECO:0000313" key="1">
    <source>
        <dbReference type="EMBL" id="KAG0433127.1"/>
    </source>
</evidence>
<reference evidence="1 2" key="1">
    <citation type="journal article" date="2020" name="Cell">
        <title>Large-Scale Comparative Analyses of Tick Genomes Elucidate Their Genetic Diversity and Vector Capacities.</title>
        <authorList>
            <consortium name="Tick Genome and Microbiome Consortium (TIGMIC)"/>
            <person name="Jia N."/>
            <person name="Wang J."/>
            <person name="Shi W."/>
            <person name="Du L."/>
            <person name="Sun Y."/>
            <person name="Zhan W."/>
            <person name="Jiang J.F."/>
            <person name="Wang Q."/>
            <person name="Zhang B."/>
            <person name="Ji P."/>
            <person name="Bell-Sakyi L."/>
            <person name="Cui X.M."/>
            <person name="Yuan T.T."/>
            <person name="Jiang B.G."/>
            <person name="Yang W.F."/>
            <person name="Lam T.T."/>
            <person name="Chang Q.C."/>
            <person name="Ding S.J."/>
            <person name="Wang X.J."/>
            <person name="Zhu J.G."/>
            <person name="Ruan X.D."/>
            <person name="Zhao L."/>
            <person name="Wei J.T."/>
            <person name="Ye R.Z."/>
            <person name="Que T.C."/>
            <person name="Du C.H."/>
            <person name="Zhou Y.H."/>
            <person name="Cheng J.X."/>
            <person name="Dai P.F."/>
            <person name="Guo W.B."/>
            <person name="Han X.H."/>
            <person name="Huang E.J."/>
            <person name="Li L.F."/>
            <person name="Wei W."/>
            <person name="Gao Y.C."/>
            <person name="Liu J.Z."/>
            <person name="Shao H.Z."/>
            <person name="Wang X."/>
            <person name="Wang C.C."/>
            <person name="Yang T.C."/>
            <person name="Huo Q.B."/>
            <person name="Li W."/>
            <person name="Chen H.Y."/>
            <person name="Chen S.E."/>
            <person name="Zhou L.G."/>
            <person name="Ni X.B."/>
            <person name="Tian J.H."/>
            <person name="Sheng Y."/>
            <person name="Liu T."/>
            <person name="Pan Y.S."/>
            <person name="Xia L.Y."/>
            <person name="Li J."/>
            <person name="Zhao F."/>
            <person name="Cao W.C."/>
        </authorList>
    </citation>
    <scope>NUCLEOTIDE SEQUENCE [LARGE SCALE GENOMIC DNA]</scope>
    <source>
        <strain evidence="1">Iper-2018</strain>
    </source>
</reference>
<protein>
    <submittedName>
        <fullName evidence="1">Uncharacterized protein</fullName>
    </submittedName>
</protein>
<evidence type="ECO:0000313" key="2">
    <source>
        <dbReference type="Proteomes" id="UP000805193"/>
    </source>
</evidence>